<sequence length="208" mass="24134">MDLPLSMSSRGENARQTLQRGQRPVSSDGSTRAPVGEMMRERYELRERDRVERERSVCEREISREREIELRGRAIFGCDCCLGTWLLQVTTPVVSLLLPTPLGIRHRHISDTFSSSWELLIWALVKVALRVTKEEKEREIEEEVNWVLYRGGSRLVHREIAEESLPGREVGPGHIIYHLHWLFIELIQIDGTGFEYSGFKELTAENLY</sequence>
<evidence type="ECO:0000313" key="2">
    <source>
        <dbReference type="EMBL" id="RWR79465.1"/>
    </source>
</evidence>
<evidence type="ECO:0000256" key="1">
    <source>
        <dbReference type="SAM" id="MobiDB-lite"/>
    </source>
</evidence>
<gene>
    <name evidence="2" type="ORF">CKAN_00803700</name>
</gene>
<dbReference type="EMBL" id="QPKB01000003">
    <property type="protein sequence ID" value="RWR79465.1"/>
    <property type="molecule type" value="Genomic_DNA"/>
</dbReference>
<dbReference type="AlphaFoldDB" id="A0A3S5WGH2"/>
<dbReference type="Proteomes" id="UP000283530">
    <property type="component" value="Unassembled WGS sequence"/>
</dbReference>
<organism evidence="2 3">
    <name type="scientific">Cinnamomum micranthum f. kanehirae</name>
    <dbReference type="NCBI Taxonomy" id="337451"/>
    <lineage>
        <taxon>Eukaryota</taxon>
        <taxon>Viridiplantae</taxon>
        <taxon>Streptophyta</taxon>
        <taxon>Embryophyta</taxon>
        <taxon>Tracheophyta</taxon>
        <taxon>Spermatophyta</taxon>
        <taxon>Magnoliopsida</taxon>
        <taxon>Magnoliidae</taxon>
        <taxon>Laurales</taxon>
        <taxon>Lauraceae</taxon>
        <taxon>Cinnamomum</taxon>
    </lineage>
</organism>
<accession>A0A3S5WGH2</accession>
<comment type="caution">
    <text evidence="2">The sequence shown here is derived from an EMBL/GenBank/DDBJ whole genome shotgun (WGS) entry which is preliminary data.</text>
</comment>
<feature type="compositionally biased region" description="Polar residues" evidence="1">
    <location>
        <begin position="1"/>
        <end position="30"/>
    </location>
</feature>
<proteinExistence type="predicted"/>
<keyword evidence="3" id="KW-1185">Reference proteome</keyword>
<evidence type="ECO:0000313" key="3">
    <source>
        <dbReference type="Proteomes" id="UP000283530"/>
    </source>
</evidence>
<name>A0A3S5WGH2_9MAGN</name>
<protein>
    <submittedName>
        <fullName evidence="2">Uncharacterized protein</fullName>
    </submittedName>
</protein>
<reference evidence="2 3" key="1">
    <citation type="journal article" date="2019" name="Nat. Plants">
        <title>Stout camphor tree genome fills gaps in understanding of flowering plant genome evolution.</title>
        <authorList>
            <person name="Chaw S.M."/>
            <person name="Liu Y.C."/>
            <person name="Wu Y.W."/>
            <person name="Wang H.Y."/>
            <person name="Lin C.I."/>
            <person name="Wu C.S."/>
            <person name="Ke H.M."/>
            <person name="Chang L.Y."/>
            <person name="Hsu C.Y."/>
            <person name="Yang H.T."/>
            <person name="Sudianto E."/>
            <person name="Hsu M.H."/>
            <person name="Wu K.P."/>
            <person name="Wang L.N."/>
            <person name="Leebens-Mack J.H."/>
            <person name="Tsai I.J."/>
        </authorList>
    </citation>
    <scope>NUCLEOTIDE SEQUENCE [LARGE SCALE GENOMIC DNA]</scope>
    <source>
        <strain evidence="3">cv. Chaw 1501</strain>
        <tissue evidence="2">Young leaves</tissue>
    </source>
</reference>
<feature type="region of interest" description="Disordered" evidence="1">
    <location>
        <begin position="1"/>
        <end position="34"/>
    </location>
</feature>